<dbReference type="SUPFAM" id="SSF52949">
    <property type="entry name" value="Macro domain-like"/>
    <property type="match status" value="1"/>
</dbReference>
<dbReference type="InterPro" id="IPR043472">
    <property type="entry name" value="Macro_dom-like"/>
</dbReference>
<dbReference type="OrthoDB" id="9780211at2"/>
<dbReference type="AlphaFoldDB" id="A0A0M5MK16"/>
<protein>
    <submittedName>
        <fullName evidence="1">Uncharacterized protein</fullName>
    </submittedName>
</protein>
<sequence length="200" mass="22508">MAVIHQTYEPILNSNAQVLVLPVNNAGTLLDPVLMRTKTLYPDNYQSYRRRCLDGSLKVGSCLLHKRQREQAGLSASTNSNQPNYIANLVISDHPYHATHLRWLGAALIECQQQLLPLIRDQGVRRIAVLTRPFIVPTSPNNDGHSPSDSTNHLNIDSSSAFKALDWHSEILPLFTQHLQDLPKVRIDLHLPKFIAINID</sequence>
<keyword evidence="2" id="KW-1185">Reference proteome</keyword>
<dbReference type="KEGG" id="pur:AOC03_06815"/>
<dbReference type="Proteomes" id="UP000059847">
    <property type="component" value="Chromosome"/>
</dbReference>
<accession>A0A0M5MK16</accession>
<gene>
    <name evidence="1" type="ORF">AOC03_06815</name>
</gene>
<name>A0A0M5MK16_9GAMM</name>
<dbReference type="RefSeq" id="WP_062534472.1">
    <property type="nucleotide sequence ID" value="NZ_CP012678.1"/>
</dbReference>
<organism evidence="1 2">
    <name type="scientific">Psychrobacter urativorans</name>
    <dbReference type="NCBI Taxonomy" id="45610"/>
    <lineage>
        <taxon>Bacteria</taxon>
        <taxon>Pseudomonadati</taxon>
        <taxon>Pseudomonadota</taxon>
        <taxon>Gammaproteobacteria</taxon>
        <taxon>Moraxellales</taxon>
        <taxon>Moraxellaceae</taxon>
        <taxon>Psychrobacter</taxon>
    </lineage>
</organism>
<dbReference type="Gene3D" id="3.40.220.10">
    <property type="entry name" value="Leucine Aminopeptidase, subunit E, domain 1"/>
    <property type="match status" value="1"/>
</dbReference>
<dbReference type="EMBL" id="CP012678">
    <property type="protein sequence ID" value="ALF59780.1"/>
    <property type="molecule type" value="Genomic_DNA"/>
</dbReference>
<evidence type="ECO:0000313" key="2">
    <source>
        <dbReference type="Proteomes" id="UP000059847"/>
    </source>
</evidence>
<evidence type="ECO:0000313" key="1">
    <source>
        <dbReference type="EMBL" id="ALF59780.1"/>
    </source>
</evidence>
<dbReference type="STRING" id="45610.AOC03_06815"/>
<reference evidence="1 2" key="1">
    <citation type="submission" date="2015-09" db="EMBL/GenBank/DDBJ databases">
        <title>Complete genome of Psychrobacter urativorans R10.10B.</title>
        <authorList>
            <person name="See-Too W.S."/>
            <person name="Chan K.G."/>
        </authorList>
    </citation>
    <scope>NUCLEOTIDE SEQUENCE [LARGE SCALE GENOMIC DNA]</scope>
    <source>
        <strain evidence="1 2">R10.10B</strain>
    </source>
</reference>
<proteinExistence type="predicted"/>